<protein>
    <submittedName>
        <fullName evidence="1">Uncharacterized protein</fullName>
    </submittedName>
</protein>
<evidence type="ECO:0000313" key="1">
    <source>
        <dbReference type="EMBL" id="VFQ71326.1"/>
    </source>
</evidence>
<dbReference type="InterPro" id="IPR006740">
    <property type="entry name" value="DUF604"/>
</dbReference>
<keyword evidence="2" id="KW-1185">Reference proteome</keyword>
<dbReference type="OrthoDB" id="414175at2759"/>
<name>A0A484L4S4_9ASTE</name>
<dbReference type="FunFam" id="3.90.550.50:FF:000061">
    <property type="entry name" value="AT4g00300 protein"/>
    <property type="match status" value="1"/>
</dbReference>
<dbReference type="AlphaFoldDB" id="A0A484L4S4"/>
<dbReference type="EMBL" id="OOIL02001012">
    <property type="protein sequence ID" value="VFQ71326.1"/>
    <property type="molecule type" value="Genomic_DNA"/>
</dbReference>
<dbReference type="Pfam" id="PF04646">
    <property type="entry name" value="DUF604"/>
    <property type="match status" value="1"/>
</dbReference>
<proteinExistence type="predicted"/>
<accession>A0A484L4S4</accession>
<dbReference type="PANTHER" id="PTHR10811">
    <property type="entry name" value="FRINGE-RELATED"/>
    <property type="match status" value="1"/>
</dbReference>
<evidence type="ECO:0000313" key="2">
    <source>
        <dbReference type="Proteomes" id="UP000595140"/>
    </source>
</evidence>
<sequence length="484" mass="54169">MSSSLDESAIIRACKALLLLSPLLFLTVILMLPSSEIHHPLSQKLVVGDDDDDHSCRPTDLSHLVFGVLGSERAWHHRKAYVESWWRPNATIGLLLLDKEPTGDLLPWSPFSPPYRVSDDVNRIMRETKHQNKRVARMVHGIMEVVRDAPPPQQEVRWVVMADDDTVFLVDNLVALLAGLDHRKLYYLGGHSEFILSNYWFSFQQAFGGGGIVLSYPLARALSHGIMGCLKRYQNLNSADKTSSYCIADLGVNLSPQHGFHQTDMRGDISGFLSHHPNTPLISLHHFDYVNPIFPSMDRAQSVGHLMNAANLDQTRILQQIICFHRQSNWSFSISWGYSANIYEKIMPRSYLQNPIQSFKPWAKTPGPPHWIFDVGRLRAAAAFDPCLVPHAFFLESAEMVAVTPAHYEILGTYRRSWRRGLPACSAAGNGSSADRISKILVYSPATEPKQIDRCECCDVEIDGVDGSSAVVKTRKCVAGEIIA</sequence>
<dbReference type="Gene3D" id="3.90.550.50">
    <property type="match status" value="1"/>
</dbReference>
<dbReference type="Proteomes" id="UP000595140">
    <property type="component" value="Unassembled WGS sequence"/>
</dbReference>
<gene>
    <name evidence="1" type="ORF">CCAM_LOCUS13102</name>
</gene>
<organism evidence="1 2">
    <name type="scientific">Cuscuta campestris</name>
    <dbReference type="NCBI Taxonomy" id="132261"/>
    <lineage>
        <taxon>Eukaryota</taxon>
        <taxon>Viridiplantae</taxon>
        <taxon>Streptophyta</taxon>
        <taxon>Embryophyta</taxon>
        <taxon>Tracheophyta</taxon>
        <taxon>Spermatophyta</taxon>
        <taxon>Magnoliopsida</taxon>
        <taxon>eudicotyledons</taxon>
        <taxon>Gunneridae</taxon>
        <taxon>Pentapetalae</taxon>
        <taxon>asterids</taxon>
        <taxon>lamiids</taxon>
        <taxon>Solanales</taxon>
        <taxon>Convolvulaceae</taxon>
        <taxon>Cuscuteae</taxon>
        <taxon>Cuscuta</taxon>
        <taxon>Cuscuta subgen. Grammica</taxon>
        <taxon>Cuscuta sect. Cleistogrammica</taxon>
    </lineage>
</organism>
<reference evidence="1 2" key="1">
    <citation type="submission" date="2018-04" db="EMBL/GenBank/DDBJ databases">
        <authorList>
            <person name="Vogel A."/>
        </authorList>
    </citation>
    <scope>NUCLEOTIDE SEQUENCE [LARGE SCALE GENOMIC DNA]</scope>
</reference>